<dbReference type="AlphaFoldDB" id="A0A078JWP5"/>
<gene>
    <name evidence="1" type="primary">BnaAnng32260D</name>
    <name evidence="1" type="ORF">GSBRNA2T00094233001</name>
</gene>
<name>A0A078JWP5_BRANA</name>
<reference evidence="1 2" key="1">
    <citation type="journal article" date="2014" name="Science">
        <title>Plant genetics. Early allopolyploid evolution in the post-Neolithic Brassica napus oilseed genome.</title>
        <authorList>
            <person name="Chalhoub B."/>
            <person name="Denoeud F."/>
            <person name="Liu S."/>
            <person name="Parkin I.A."/>
            <person name="Tang H."/>
            <person name="Wang X."/>
            <person name="Chiquet J."/>
            <person name="Belcram H."/>
            <person name="Tong C."/>
            <person name="Samans B."/>
            <person name="Correa M."/>
            <person name="Da Silva C."/>
            <person name="Just J."/>
            <person name="Falentin C."/>
            <person name="Koh C.S."/>
            <person name="Le Clainche I."/>
            <person name="Bernard M."/>
            <person name="Bento P."/>
            <person name="Noel B."/>
            <person name="Labadie K."/>
            <person name="Alberti A."/>
            <person name="Charles M."/>
            <person name="Arnaud D."/>
            <person name="Guo H."/>
            <person name="Daviaud C."/>
            <person name="Alamery S."/>
            <person name="Jabbari K."/>
            <person name="Zhao M."/>
            <person name="Edger P.P."/>
            <person name="Chelaifa H."/>
            <person name="Tack D."/>
            <person name="Lassalle G."/>
            <person name="Mestiri I."/>
            <person name="Schnel N."/>
            <person name="Le Paslier M.C."/>
            <person name="Fan G."/>
            <person name="Renault V."/>
            <person name="Bayer P.E."/>
            <person name="Golicz A.A."/>
            <person name="Manoli S."/>
            <person name="Lee T.H."/>
            <person name="Thi V.H."/>
            <person name="Chalabi S."/>
            <person name="Hu Q."/>
            <person name="Fan C."/>
            <person name="Tollenaere R."/>
            <person name="Lu Y."/>
            <person name="Battail C."/>
            <person name="Shen J."/>
            <person name="Sidebottom C.H."/>
            <person name="Wang X."/>
            <person name="Canaguier A."/>
            <person name="Chauveau A."/>
            <person name="Berard A."/>
            <person name="Deniot G."/>
            <person name="Guan M."/>
            <person name="Liu Z."/>
            <person name="Sun F."/>
            <person name="Lim Y.P."/>
            <person name="Lyons E."/>
            <person name="Town C.D."/>
            <person name="Bancroft I."/>
            <person name="Wang X."/>
            <person name="Meng J."/>
            <person name="Ma J."/>
            <person name="Pires J.C."/>
            <person name="King G.J."/>
            <person name="Brunel D."/>
            <person name="Delourme R."/>
            <person name="Renard M."/>
            <person name="Aury J.M."/>
            <person name="Adams K.L."/>
            <person name="Batley J."/>
            <person name="Snowdon R.J."/>
            <person name="Tost J."/>
            <person name="Edwards D."/>
            <person name="Zhou Y."/>
            <person name="Hua W."/>
            <person name="Sharpe A.G."/>
            <person name="Paterson A.H."/>
            <person name="Guan C."/>
            <person name="Wincker P."/>
        </authorList>
    </citation>
    <scope>NUCLEOTIDE SEQUENCE [LARGE SCALE GENOMIC DNA]</scope>
    <source>
        <strain evidence="2">cv. Darmor-bzh</strain>
    </source>
</reference>
<dbReference type="EMBL" id="LK040881">
    <property type="protein sequence ID" value="CDY69992.1"/>
    <property type="molecule type" value="Genomic_DNA"/>
</dbReference>
<accession>A0A078JWP5</accession>
<organism evidence="1 2">
    <name type="scientific">Brassica napus</name>
    <name type="common">Rape</name>
    <dbReference type="NCBI Taxonomy" id="3708"/>
    <lineage>
        <taxon>Eukaryota</taxon>
        <taxon>Viridiplantae</taxon>
        <taxon>Streptophyta</taxon>
        <taxon>Embryophyta</taxon>
        <taxon>Tracheophyta</taxon>
        <taxon>Spermatophyta</taxon>
        <taxon>Magnoliopsida</taxon>
        <taxon>eudicotyledons</taxon>
        <taxon>Gunneridae</taxon>
        <taxon>Pentapetalae</taxon>
        <taxon>rosids</taxon>
        <taxon>malvids</taxon>
        <taxon>Brassicales</taxon>
        <taxon>Brassicaceae</taxon>
        <taxon>Brassiceae</taxon>
        <taxon>Brassica</taxon>
    </lineage>
</organism>
<protein>
    <submittedName>
        <fullName evidence="1">BnaAnng32260D protein</fullName>
    </submittedName>
</protein>
<dbReference type="PaxDb" id="3708-A0A078JWP5"/>
<sequence>MRGNASLNHQELSSAP</sequence>
<keyword evidence="2" id="KW-1185">Reference proteome</keyword>
<dbReference type="Proteomes" id="UP000028999">
    <property type="component" value="Unassembled WGS sequence"/>
</dbReference>
<evidence type="ECO:0000313" key="2">
    <source>
        <dbReference type="Proteomes" id="UP000028999"/>
    </source>
</evidence>
<proteinExistence type="predicted"/>
<evidence type="ECO:0000313" key="1">
    <source>
        <dbReference type="EMBL" id="CDY69992.1"/>
    </source>
</evidence>